<evidence type="ECO:0000313" key="1">
    <source>
        <dbReference type="EMBL" id="PKC64884.1"/>
    </source>
</evidence>
<gene>
    <name evidence="1" type="ORF">RhiirA1_461804</name>
</gene>
<accession>A0A2N0RNJ4</accession>
<dbReference type="EMBL" id="LLXH01000593">
    <property type="protein sequence ID" value="PKC64884.1"/>
    <property type="molecule type" value="Genomic_DNA"/>
</dbReference>
<protein>
    <submittedName>
        <fullName evidence="1">Uncharacterized protein</fullName>
    </submittedName>
</protein>
<name>A0A2N0RNJ4_9GLOM</name>
<evidence type="ECO:0000313" key="2">
    <source>
        <dbReference type="Proteomes" id="UP000232688"/>
    </source>
</evidence>
<organism evidence="1 2">
    <name type="scientific">Rhizophagus irregularis</name>
    <dbReference type="NCBI Taxonomy" id="588596"/>
    <lineage>
        <taxon>Eukaryota</taxon>
        <taxon>Fungi</taxon>
        <taxon>Fungi incertae sedis</taxon>
        <taxon>Mucoromycota</taxon>
        <taxon>Glomeromycotina</taxon>
        <taxon>Glomeromycetes</taxon>
        <taxon>Glomerales</taxon>
        <taxon>Glomeraceae</taxon>
        <taxon>Rhizophagus</taxon>
    </lineage>
</organism>
<comment type="caution">
    <text evidence="1">The sequence shown here is derived from an EMBL/GenBank/DDBJ whole genome shotgun (WGS) entry which is preliminary data.</text>
</comment>
<dbReference type="VEuPathDB" id="FungiDB:RhiirFUN_007512"/>
<sequence length="78" mass="9147">MEFKLMGISERWWDCSRFSGLWRIVGFSDTKKKYRTLKARLGLQTLLALRVSLDNFGRVRQLESDSNFEEVECPGVPF</sequence>
<proteinExistence type="predicted"/>
<reference evidence="1 2" key="2">
    <citation type="submission" date="2017-10" db="EMBL/GenBank/DDBJ databases">
        <title>Genome analyses suggest a sexual origin of heterokaryosis in a supposedly ancient asexual fungus.</title>
        <authorList>
            <person name="Corradi N."/>
            <person name="Sedzielewska K."/>
            <person name="Noel J."/>
            <person name="Charron P."/>
            <person name="Farinelli L."/>
            <person name="Marton T."/>
            <person name="Kruger M."/>
            <person name="Pelin A."/>
            <person name="Brachmann A."/>
            <person name="Corradi N."/>
        </authorList>
    </citation>
    <scope>NUCLEOTIDE SEQUENCE [LARGE SCALE GENOMIC DNA]</scope>
    <source>
        <strain evidence="1 2">A1</strain>
    </source>
</reference>
<dbReference type="Proteomes" id="UP000232688">
    <property type="component" value="Unassembled WGS sequence"/>
</dbReference>
<dbReference type="AlphaFoldDB" id="A0A2N0RNJ4"/>
<dbReference type="VEuPathDB" id="FungiDB:RhiirA1_461804"/>
<reference evidence="1 2" key="1">
    <citation type="submission" date="2017-10" db="EMBL/GenBank/DDBJ databases">
        <title>Extensive intraspecific genome diversity in a model arbuscular mycorrhizal fungus.</title>
        <authorList>
            <person name="Chen E.C.H."/>
            <person name="Morin E."/>
            <person name="Baudet D."/>
            <person name="Noel J."/>
            <person name="Ndikumana S."/>
            <person name="Charron P."/>
            <person name="St-Onge C."/>
            <person name="Giorgi J."/>
            <person name="Grigoriev I.V."/>
            <person name="Roux C."/>
            <person name="Martin F.M."/>
            <person name="Corradi N."/>
        </authorList>
    </citation>
    <scope>NUCLEOTIDE SEQUENCE [LARGE SCALE GENOMIC DNA]</scope>
    <source>
        <strain evidence="1 2">A1</strain>
    </source>
</reference>